<dbReference type="Proteomes" id="UP000563601">
    <property type="component" value="Unassembled WGS sequence"/>
</dbReference>
<evidence type="ECO:0000256" key="1">
    <source>
        <dbReference type="SAM" id="SignalP"/>
    </source>
</evidence>
<evidence type="ECO:0000313" key="5">
    <source>
        <dbReference type="Proteomes" id="UP000563601"/>
    </source>
</evidence>
<evidence type="ECO:0000313" key="2">
    <source>
        <dbReference type="EMBL" id="MBB5212004.1"/>
    </source>
</evidence>
<dbReference type="RefSeq" id="WP_161859003.1">
    <property type="nucleotide sequence ID" value="NZ_CP047491.1"/>
</dbReference>
<feature type="signal peptide" evidence="1">
    <location>
        <begin position="1"/>
        <end position="21"/>
    </location>
</feature>
<accession>A0A6P1TA79</accession>
<evidence type="ECO:0000313" key="4">
    <source>
        <dbReference type="Proteomes" id="UP000464675"/>
    </source>
</evidence>
<gene>
    <name evidence="3" type="ORF">GTQ55_12285</name>
    <name evidence="2" type="ORF">HNQ53_002229</name>
</gene>
<keyword evidence="1" id="KW-0732">Signal</keyword>
<keyword evidence="4" id="KW-1185">Reference proteome</keyword>
<dbReference type="AlphaFoldDB" id="A0A6P1TA79"/>
<name>A0A6P1TA79_9GAMM</name>
<reference evidence="2 5" key="2">
    <citation type="submission" date="2020-08" db="EMBL/GenBank/DDBJ databases">
        <title>Genomic Encyclopedia of Type Strains, Phase IV (KMG-IV): sequencing the most valuable type-strain genomes for metagenomic binning, comparative biology and taxonomic classification.</title>
        <authorList>
            <person name="Goeker M."/>
        </authorList>
    </citation>
    <scope>NUCLEOTIDE SEQUENCE [LARGE SCALE GENOMIC DNA]</scope>
    <source>
        <strain evidence="2 5">DSM 11525</strain>
    </source>
</reference>
<dbReference type="EMBL" id="JACHHR010000003">
    <property type="protein sequence ID" value="MBB5212004.1"/>
    <property type="molecule type" value="Genomic_DNA"/>
</dbReference>
<sequence>MMYVKMLACIFALSCSVMANAANQGTGKVRITFLENWVSGSGLYIKTDQSTKTNPAGCSNVSSYHLPSESSDLSRSILISAYIAGKPVKLAIYGDGCSVNRPQIVAVGFED</sequence>
<dbReference type="EMBL" id="CP047491">
    <property type="protein sequence ID" value="QHQ39688.1"/>
    <property type="molecule type" value="Genomic_DNA"/>
</dbReference>
<feature type="chain" id="PRO_5044645568" evidence="1">
    <location>
        <begin position="22"/>
        <end position="111"/>
    </location>
</feature>
<proteinExistence type="predicted"/>
<evidence type="ECO:0000313" key="3">
    <source>
        <dbReference type="EMBL" id="QHQ39688.1"/>
    </source>
</evidence>
<dbReference type="OrthoDB" id="8912437at2"/>
<protein>
    <submittedName>
        <fullName evidence="2">Uncharacterized protein</fullName>
    </submittedName>
</protein>
<reference evidence="3 4" key="1">
    <citation type="submission" date="2020-01" db="EMBL/GenBank/DDBJ databases">
        <title>The possibility of degradation of plastic by Microbulbifer hydrolyticus IRE-31.</title>
        <authorList>
            <person name="Liu L."/>
        </authorList>
    </citation>
    <scope>NUCLEOTIDE SEQUENCE [LARGE SCALE GENOMIC DNA]</scope>
    <source>
        <strain evidence="3 4">IRE-31</strain>
    </source>
</reference>
<dbReference type="Proteomes" id="UP000464675">
    <property type="component" value="Chromosome"/>
</dbReference>
<organism evidence="2 5">
    <name type="scientific">Microbulbifer hydrolyticus</name>
    <dbReference type="NCBI Taxonomy" id="48074"/>
    <lineage>
        <taxon>Bacteria</taxon>
        <taxon>Pseudomonadati</taxon>
        <taxon>Pseudomonadota</taxon>
        <taxon>Gammaproteobacteria</taxon>
        <taxon>Cellvibrionales</taxon>
        <taxon>Microbulbiferaceae</taxon>
        <taxon>Microbulbifer</taxon>
    </lineage>
</organism>